<feature type="transmembrane region" description="Helical" evidence="1">
    <location>
        <begin position="6"/>
        <end position="26"/>
    </location>
</feature>
<evidence type="ECO:0000313" key="4">
    <source>
        <dbReference type="Proteomes" id="UP000433737"/>
    </source>
</evidence>
<keyword evidence="1" id="KW-0812">Transmembrane</keyword>
<dbReference type="RefSeq" id="WP_176040665.1">
    <property type="nucleotide sequence ID" value="NZ_JABWPF010000038.1"/>
</dbReference>
<evidence type="ECO:0000256" key="1">
    <source>
        <dbReference type="SAM" id="Phobius"/>
    </source>
</evidence>
<dbReference type="Proteomes" id="UP000433737">
    <property type="component" value="Unassembled WGS sequence"/>
</dbReference>
<dbReference type="EMBL" id="CABWMH010000024">
    <property type="protein sequence ID" value="VXC30440.1"/>
    <property type="molecule type" value="Genomic_DNA"/>
</dbReference>
<evidence type="ECO:0000313" key="5">
    <source>
        <dbReference type="Proteomes" id="UP000566985"/>
    </source>
</evidence>
<organism evidence="2 5">
    <name type="scientific">Pantoea brenneri</name>
    <dbReference type="NCBI Taxonomy" id="472694"/>
    <lineage>
        <taxon>Bacteria</taxon>
        <taxon>Pseudomonadati</taxon>
        <taxon>Pseudomonadota</taxon>
        <taxon>Gammaproteobacteria</taxon>
        <taxon>Enterobacterales</taxon>
        <taxon>Erwiniaceae</taxon>
        <taxon>Pantoea</taxon>
    </lineage>
</organism>
<evidence type="ECO:0000313" key="2">
    <source>
        <dbReference type="EMBL" id="NUY98980.1"/>
    </source>
</evidence>
<sequence length="58" mass="7057">MSEFIVARYFSFFISRYYPAPGYLFFRRIALFFRQAKRKFPRLKNIPLRLKALRTSGC</sequence>
<comment type="caution">
    <text evidence="2">The sequence shown here is derived from an EMBL/GenBank/DDBJ whole genome shotgun (WGS) entry which is preliminary data.</text>
</comment>
<keyword evidence="1" id="KW-0472">Membrane</keyword>
<dbReference type="EMBL" id="JABWPM010000038">
    <property type="protein sequence ID" value="NUY98980.1"/>
    <property type="molecule type" value="Genomic_DNA"/>
</dbReference>
<accession>A0A653XK13</accession>
<reference evidence="2 5" key="2">
    <citation type="submission" date="2020-05" db="EMBL/GenBank/DDBJ databases">
        <title>Whole Genome Sequences of Enterobacteriales Associated with the International Space Station.</title>
        <authorList>
            <person name="Bharadwaj A."/>
            <person name="Daudu R."/>
            <person name="Singh N."/>
            <person name="Wood J."/>
            <person name="Debieu M."/>
            <person name="Mason C."/>
            <person name="Wang C."/>
            <person name="Venkateswaran K."/>
        </authorList>
    </citation>
    <scope>NUCLEOTIDE SEQUENCE [LARGE SCALE GENOMIC DNA]</scope>
    <source>
        <strain evidence="2 5">IF5SW-B1</strain>
    </source>
</reference>
<dbReference type="AlphaFoldDB" id="A0A653XK13"/>
<reference evidence="3 4" key="1">
    <citation type="submission" date="2019-10" db="EMBL/GenBank/DDBJ databases">
        <authorList>
            <person name="Karimi E."/>
        </authorList>
    </citation>
    <scope>NUCLEOTIDE SEQUENCE [LARGE SCALE GENOMIC DNA]</scope>
    <source>
        <strain evidence="3">Pantoea sp. 111</strain>
    </source>
</reference>
<evidence type="ECO:0000313" key="3">
    <source>
        <dbReference type="EMBL" id="VXC30440.1"/>
    </source>
</evidence>
<protein>
    <submittedName>
        <fullName evidence="2">Uncharacterized protein</fullName>
    </submittedName>
</protein>
<gene>
    <name evidence="2" type="ORF">HU668_21300</name>
    <name evidence="3" type="ORF">PANT111_300002</name>
</gene>
<keyword evidence="1" id="KW-1133">Transmembrane helix</keyword>
<proteinExistence type="predicted"/>
<dbReference type="Proteomes" id="UP000566985">
    <property type="component" value="Unassembled WGS sequence"/>
</dbReference>
<name>A0A653XK13_9GAMM</name>